<organism evidence="3 4">
    <name type="scientific">Tissierella praeacuta DSM 18095</name>
    <dbReference type="NCBI Taxonomy" id="1123404"/>
    <lineage>
        <taxon>Bacteria</taxon>
        <taxon>Bacillati</taxon>
        <taxon>Bacillota</taxon>
        <taxon>Tissierellia</taxon>
        <taxon>Tissierellales</taxon>
        <taxon>Tissierellaceae</taxon>
        <taxon>Tissierella</taxon>
    </lineage>
</organism>
<dbReference type="InterPro" id="IPR052159">
    <property type="entry name" value="Competence_DNA_uptake"/>
</dbReference>
<name>A0A1M4TWJ7_9FIRM</name>
<gene>
    <name evidence="3" type="ORF">SAMN02745784_00892</name>
</gene>
<dbReference type="InterPro" id="IPR001279">
    <property type="entry name" value="Metallo-B-lactamas"/>
</dbReference>
<dbReference type="SMART" id="SM00849">
    <property type="entry name" value="Lactamase_B"/>
    <property type="match status" value="1"/>
</dbReference>
<dbReference type="STRING" id="1123404.SAMN02745784_00892"/>
<protein>
    <submittedName>
        <fullName evidence="3">Competence protein ComEC</fullName>
    </submittedName>
</protein>
<evidence type="ECO:0000259" key="2">
    <source>
        <dbReference type="SMART" id="SM00849"/>
    </source>
</evidence>
<dbReference type="Gene3D" id="3.60.15.10">
    <property type="entry name" value="Ribonuclease Z/Hydroxyacylglutathione hydrolase-like"/>
    <property type="match status" value="1"/>
</dbReference>
<dbReference type="Pfam" id="PF00753">
    <property type="entry name" value="Lactamase_B"/>
    <property type="match status" value="1"/>
</dbReference>
<dbReference type="RefSeq" id="WP_115322199.1">
    <property type="nucleotide sequence ID" value="NZ_FQTY01000002.1"/>
</dbReference>
<keyword evidence="4" id="KW-1185">Reference proteome</keyword>
<keyword evidence="1" id="KW-0732">Signal</keyword>
<feature type="signal peptide" evidence="1">
    <location>
        <begin position="1"/>
        <end position="22"/>
    </location>
</feature>
<dbReference type="InterPro" id="IPR035681">
    <property type="entry name" value="ComA-like_MBL"/>
</dbReference>
<dbReference type="GeneID" id="90996269"/>
<dbReference type="SUPFAM" id="SSF56281">
    <property type="entry name" value="Metallo-hydrolase/oxidoreductase"/>
    <property type="match status" value="1"/>
</dbReference>
<accession>A0A1M4TWJ7</accession>
<dbReference type="InterPro" id="IPR036866">
    <property type="entry name" value="RibonucZ/Hydroxyglut_hydro"/>
</dbReference>
<dbReference type="PANTHER" id="PTHR30619">
    <property type="entry name" value="DNA INTERNALIZATION/COMPETENCE PROTEIN COMEC/REC2"/>
    <property type="match status" value="1"/>
</dbReference>
<dbReference type="PANTHER" id="PTHR30619:SF7">
    <property type="entry name" value="BETA-LACTAMASE DOMAIN PROTEIN"/>
    <property type="match status" value="1"/>
</dbReference>
<evidence type="ECO:0000313" key="3">
    <source>
        <dbReference type="EMBL" id="SHE48802.1"/>
    </source>
</evidence>
<dbReference type="AlphaFoldDB" id="A0A1M4TWJ7"/>
<dbReference type="Proteomes" id="UP000184114">
    <property type="component" value="Unassembled WGS sequence"/>
</dbReference>
<dbReference type="PROSITE" id="PS51257">
    <property type="entry name" value="PROKAR_LIPOPROTEIN"/>
    <property type="match status" value="1"/>
</dbReference>
<dbReference type="CDD" id="cd07731">
    <property type="entry name" value="ComA-like_MBL-fold"/>
    <property type="match status" value="1"/>
</dbReference>
<sequence>MKNIKKFLVAILMVSMIFLVTACEDFLEAIVTSDLDVSGDNLEVHFIDVGQAESILVKKGNESMLIDAGNNSDGELVVDYIKKQNINKLKYVIGTHPHADHIGGLDDVIDTFEVEKIIMPNAVTNTKTFEDVLDSIKNKGLSITKAKVGNSYELNGAVFTILAPNQEKYKSLNDYSVVIKLVNGKNSFLFTGDAEELSEKEILKNNKGRLKSDVLNVGHHGSITSTSETFLDAVDPKFAVISAGKDNSYGHPHKEILERLNDKGIEIYRTDLQGDIIVISDGDTIKFND</sequence>
<reference evidence="4" key="1">
    <citation type="submission" date="2016-11" db="EMBL/GenBank/DDBJ databases">
        <authorList>
            <person name="Varghese N."/>
            <person name="Submissions S."/>
        </authorList>
    </citation>
    <scope>NUCLEOTIDE SEQUENCE [LARGE SCALE GENOMIC DNA]</scope>
    <source>
        <strain evidence="4">DSM 18095</strain>
    </source>
</reference>
<feature type="chain" id="PRO_5039179695" evidence="1">
    <location>
        <begin position="23"/>
        <end position="289"/>
    </location>
</feature>
<feature type="domain" description="Metallo-beta-lactamase" evidence="2">
    <location>
        <begin position="51"/>
        <end position="245"/>
    </location>
</feature>
<dbReference type="EMBL" id="FQTY01000002">
    <property type="protein sequence ID" value="SHE48802.1"/>
    <property type="molecule type" value="Genomic_DNA"/>
</dbReference>
<evidence type="ECO:0000313" key="4">
    <source>
        <dbReference type="Proteomes" id="UP000184114"/>
    </source>
</evidence>
<evidence type="ECO:0000256" key="1">
    <source>
        <dbReference type="SAM" id="SignalP"/>
    </source>
</evidence>
<proteinExistence type="predicted"/>